<dbReference type="GO" id="GO:0016887">
    <property type="term" value="F:ATP hydrolysis activity"/>
    <property type="evidence" value="ECO:0007669"/>
    <property type="project" value="InterPro"/>
</dbReference>
<dbReference type="Gene3D" id="2.40.40.20">
    <property type="match status" value="1"/>
</dbReference>
<gene>
    <name evidence="5" type="ORF">MNV_50092</name>
</gene>
<sequence>MGNEKSMRLKVTEADQRDVGKGIVRIDEKFRNIIGVNIFDVVELKGERTTSAIVGRSYPQDEGLDVIRMDGLIRTNAKTSIGEYLEVRKAEWKEAKKVILAPVVQNIHIYAPSDSLRAIFYNRTVSKGDIISTTSVRRPRESPGRDVMFEQIFEGMFPSFGLGEIKLQVVSTTPPGIVKITDMTGMELLPEAAELEREIPEVMYEDIGGIKPAITKIREIIELPLKHPELFNRLGIDAPKGVLLHGPPGTGKTMLAKAVANESDAYFITINGPEIMSKYYGESEHKLREAFEEAEKIPRRSFS</sequence>
<keyword evidence="5" id="KW-0131">Cell cycle</keyword>
<proteinExistence type="predicted"/>
<keyword evidence="1" id="KW-0547">Nucleotide-binding</keyword>
<dbReference type="FunFam" id="2.40.40.20:FF:000007">
    <property type="entry name" value="AAA family ATPase"/>
    <property type="match status" value="1"/>
</dbReference>
<evidence type="ECO:0000313" key="6">
    <source>
        <dbReference type="Proteomes" id="UP000218615"/>
    </source>
</evidence>
<protein>
    <submittedName>
        <fullName evidence="5">Cell division cycle protein 48 homolog AF_1297</fullName>
    </submittedName>
</protein>
<dbReference type="SUPFAM" id="SSF50692">
    <property type="entry name" value="ADC-like"/>
    <property type="match status" value="1"/>
</dbReference>
<keyword evidence="2" id="KW-0067">ATP-binding</keyword>
<keyword evidence="6" id="KW-1185">Reference proteome</keyword>
<dbReference type="FunFam" id="3.40.50.300:FF:002861">
    <property type="entry name" value="Cell division control protein 48 homolog E"/>
    <property type="match status" value="1"/>
</dbReference>
<dbReference type="SUPFAM" id="SSF54585">
    <property type="entry name" value="Cdc48 domain 2-like"/>
    <property type="match status" value="1"/>
</dbReference>
<dbReference type="SMART" id="SM01073">
    <property type="entry name" value="CDC48_N"/>
    <property type="match status" value="1"/>
</dbReference>
<dbReference type="SUPFAM" id="SSF52540">
    <property type="entry name" value="P-loop containing nucleoside triphosphate hydrolases"/>
    <property type="match status" value="1"/>
</dbReference>
<evidence type="ECO:0000313" key="5">
    <source>
        <dbReference type="EMBL" id="SNQ61833.1"/>
    </source>
</evidence>
<dbReference type="InterPro" id="IPR027417">
    <property type="entry name" value="P-loop_NTPase"/>
</dbReference>
<dbReference type="Proteomes" id="UP000218615">
    <property type="component" value="Unassembled WGS sequence"/>
</dbReference>
<dbReference type="InterPro" id="IPR009010">
    <property type="entry name" value="Asp_de-COase-like_dom_sf"/>
</dbReference>
<dbReference type="Pfam" id="PF02933">
    <property type="entry name" value="CDC48_2"/>
    <property type="match status" value="1"/>
</dbReference>
<feature type="domain" description="CDC48" evidence="3">
    <location>
        <begin position="108"/>
        <end position="195"/>
    </location>
</feature>
<keyword evidence="5" id="KW-0132">Cell division</keyword>
<name>A0A284VRL5_9EURY</name>
<evidence type="ECO:0000256" key="1">
    <source>
        <dbReference type="ARBA" id="ARBA00022741"/>
    </source>
</evidence>
<dbReference type="GO" id="GO:0005524">
    <property type="term" value="F:ATP binding"/>
    <property type="evidence" value="ECO:0007669"/>
    <property type="project" value="UniProtKB-KW"/>
</dbReference>
<reference evidence="6" key="1">
    <citation type="submission" date="2017-06" db="EMBL/GenBank/DDBJ databases">
        <authorList>
            <person name="Cremers G."/>
        </authorList>
    </citation>
    <scope>NUCLEOTIDE SEQUENCE [LARGE SCALE GENOMIC DNA]</scope>
</reference>
<dbReference type="InterPro" id="IPR004201">
    <property type="entry name" value="Cdc48_dom2"/>
</dbReference>
<dbReference type="GO" id="GO:0051301">
    <property type="term" value="P:cell division"/>
    <property type="evidence" value="ECO:0007669"/>
    <property type="project" value="UniProtKB-KW"/>
</dbReference>
<dbReference type="PANTHER" id="PTHR23073">
    <property type="entry name" value="26S PROTEASOME REGULATORY SUBUNIT"/>
    <property type="match status" value="1"/>
</dbReference>
<dbReference type="InterPro" id="IPR003338">
    <property type="entry name" value="CDC4_N-term_subdom"/>
</dbReference>
<dbReference type="SMART" id="SM01072">
    <property type="entry name" value="CDC48_2"/>
    <property type="match status" value="1"/>
</dbReference>
<dbReference type="EMBL" id="FZMP01000196">
    <property type="protein sequence ID" value="SNQ61833.1"/>
    <property type="molecule type" value="Genomic_DNA"/>
</dbReference>
<accession>A0A284VRL5</accession>
<evidence type="ECO:0000259" key="4">
    <source>
        <dbReference type="SMART" id="SM01073"/>
    </source>
</evidence>
<feature type="domain" description="CDC48 N-terminal subdomain" evidence="4">
    <location>
        <begin position="8"/>
        <end position="92"/>
    </location>
</feature>
<evidence type="ECO:0000256" key="2">
    <source>
        <dbReference type="ARBA" id="ARBA00022840"/>
    </source>
</evidence>
<dbReference type="InterPro" id="IPR029067">
    <property type="entry name" value="CDC48_domain_2-like_sf"/>
</dbReference>
<dbReference type="Gene3D" id="3.40.50.300">
    <property type="entry name" value="P-loop containing nucleotide triphosphate hydrolases"/>
    <property type="match status" value="1"/>
</dbReference>
<evidence type="ECO:0000259" key="3">
    <source>
        <dbReference type="SMART" id="SM01072"/>
    </source>
</evidence>
<dbReference type="InterPro" id="IPR050221">
    <property type="entry name" value="26S_Proteasome_ATPase"/>
</dbReference>
<dbReference type="InterPro" id="IPR003959">
    <property type="entry name" value="ATPase_AAA_core"/>
</dbReference>
<dbReference type="Pfam" id="PF00004">
    <property type="entry name" value="AAA"/>
    <property type="match status" value="1"/>
</dbReference>
<dbReference type="Gene3D" id="3.10.330.10">
    <property type="match status" value="1"/>
</dbReference>
<dbReference type="AlphaFoldDB" id="A0A284VRL5"/>
<dbReference type="Pfam" id="PF02359">
    <property type="entry name" value="CDC48_N"/>
    <property type="match status" value="1"/>
</dbReference>
<organism evidence="5 6">
    <name type="scientific">Candidatus Methanoperedens nitratireducens</name>
    <dbReference type="NCBI Taxonomy" id="1392998"/>
    <lineage>
        <taxon>Archaea</taxon>
        <taxon>Methanobacteriati</taxon>
        <taxon>Methanobacteriota</taxon>
        <taxon>Stenosarchaea group</taxon>
        <taxon>Methanomicrobia</taxon>
        <taxon>Methanosarcinales</taxon>
        <taxon>ANME-2 cluster</taxon>
        <taxon>Candidatus Methanoperedentaceae</taxon>
        <taxon>Candidatus Methanoperedens</taxon>
    </lineage>
</organism>